<dbReference type="Proteomes" id="UP000279860">
    <property type="component" value="Unassembled WGS sequence"/>
</dbReference>
<dbReference type="SMART" id="SM00635">
    <property type="entry name" value="BID_2"/>
    <property type="match status" value="1"/>
</dbReference>
<evidence type="ECO:0000259" key="1">
    <source>
        <dbReference type="SMART" id="SM00635"/>
    </source>
</evidence>
<dbReference type="Pfam" id="PF02368">
    <property type="entry name" value="Big_2"/>
    <property type="match status" value="1"/>
</dbReference>
<dbReference type="InterPro" id="IPR003343">
    <property type="entry name" value="Big_2"/>
</dbReference>
<protein>
    <recommendedName>
        <fullName evidence="1">BIG2 domain-containing protein</fullName>
    </recommendedName>
</protein>
<dbReference type="EMBL" id="RQYN01000146">
    <property type="protein sequence ID" value="RRD69041.1"/>
    <property type="molecule type" value="Genomic_DNA"/>
</dbReference>
<feature type="non-terminal residue" evidence="2">
    <location>
        <position position="1"/>
    </location>
</feature>
<proteinExistence type="predicted"/>
<reference evidence="2 3" key="1">
    <citation type="submission" date="2018-11" db="EMBL/GenBank/DDBJ databases">
        <title>Genomes From Bacteria Associated with the Canine Oral Cavity: a Test Case for Automated Genome-Based Taxonomic Assignment.</title>
        <authorList>
            <person name="Coil D.A."/>
            <person name="Jospin G."/>
            <person name="Darling A.E."/>
            <person name="Wallis C."/>
            <person name="Davis I.J."/>
            <person name="Harris S."/>
            <person name="Eisen J.A."/>
            <person name="Holcombe L.J."/>
            <person name="O'Flynn C."/>
        </authorList>
    </citation>
    <scope>NUCLEOTIDE SEQUENCE [LARGE SCALE GENOMIC DNA]</scope>
    <source>
        <strain evidence="2 3">OH1426_COT-023</strain>
    </source>
</reference>
<feature type="domain" description="BIG2" evidence="1">
    <location>
        <begin position="1"/>
        <end position="75"/>
    </location>
</feature>
<evidence type="ECO:0000313" key="2">
    <source>
        <dbReference type="EMBL" id="RRD69041.1"/>
    </source>
</evidence>
<dbReference type="InterPro" id="IPR008964">
    <property type="entry name" value="Invasin/intimin_cell_adhesion"/>
</dbReference>
<evidence type="ECO:0000313" key="3">
    <source>
        <dbReference type="Proteomes" id="UP000279860"/>
    </source>
</evidence>
<gene>
    <name evidence="2" type="ORF">EII41_13715</name>
</gene>
<sequence length="153" mass="16086">LTLNHPAFVANGIATFRLEIVEILPADAADKSVTWATNNPSVATVDAQGLVTIHKKGKATLTATARDGSGVNATCLLDVISTVANETVDGLRVFAADGALRLTLPSPETVHLYHVSGAMVKTLFLPAGDHIQPLPPGVYLVRVGERVTKILVK</sequence>
<dbReference type="AlphaFoldDB" id="A0A3P1YDX3"/>
<dbReference type="SUPFAM" id="SSF49373">
    <property type="entry name" value="Invasin/intimin cell-adhesion fragments"/>
    <property type="match status" value="1"/>
</dbReference>
<comment type="caution">
    <text evidence="2">The sequence shown here is derived from an EMBL/GenBank/DDBJ whole genome shotgun (WGS) entry which is preliminary data.</text>
</comment>
<organism evidence="2 3">
    <name type="scientific">Tannerella forsythia</name>
    <name type="common">Bacteroides forsythus</name>
    <dbReference type="NCBI Taxonomy" id="28112"/>
    <lineage>
        <taxon>Bacteria</taxon>
        <taxon>Pseudomonadati</taxon>
        <taxon>Bacteroidota</taxon>
        <taxon>Bacteroidia</taxon>
        <taxon>Bacteroidales</taxon>
        <taxon>Tannerellaceae</taxon>
        <taxon>Tannerella</taxon>
    </lineage>
</organism>
<name>A0A3P1YDX3_TANFO</name>
<dbReference type="Gene3D" id="2.60.40.1080">
    <property type="match status" value="1"/>
</dbReference>
<accession>A0A3P1YDX3</accession>